<evidence type="ECO:0000313" key="10">
    <source>
        <dbReference type="EMBL" id="QKS58883.1"/>
    </source>
</evidence>
<evidence type="ECO:0000256" key="6">
    <source>
        <dbReference type="HAMAP-Rule" id="MF_00770"/>
    </source>
</evidence>
<evidence type="ECO:0000256" key="3">
    <source>
        <dbReference type="ARBA" id="ARBA00022833"/>
    </source>
</evidence>
<feature type="binding site" evidence="6">
    <location>
        <position position="222"/>
    </location>
    <ligand>
        <name>Zn(2+)</name>
        <dbReference type="ChEBI" id="CHEBI:29105"/>
    </ligand>
</feature>
<dbReference type="Pfam" id="PF00596">
    <property type="entry name" value="Aldolase_II"/>
    <property type="match status" value="1"/>
</dbReference>
<dbReference type="InterPro" id="IPR036409">
    <property type="entry name" value="Aldolase_II/adducin_N_sf"/>
</dbReference>
<keyword evidence="3 6" id="KW-0862">Zinc</keyword>
<reference evidence="9 11" key="1">
    <citation type="submission" date="2018-06" db="EMBL/GenBank/DDBJ databases">
        <title>Genomic Encyclopedia of Type Strains, Phase III (KMG-III): the genomes of soil and plant-associated and newly described type strains.</title>
        <authorList>
            <person name="Whitman W."/>
        </authorList>
    </citation>
    <scope>NUCLEOTIDE SEQUENCE [LARGE SCALE GENOMIC DNA]</scope>
    <source>
        <strain evidence="9 11">CECT 7022</strain>
    </source>
</reference>
<evidence type="ECO:0000313" key="9">
    <source>
        <dbReference type="EMBL" id="PYE42676.1"/>
    </source>
</evidence>
<dbReference type="InterPro" id="IPR013447">
    <property type="entry name" value="Rhamnulose-1-P_Aldolase"/>
</dbReference>
<sequence length="286" mass="32199">MNVTLQTERERTQPAGFDIPFVREMAEITQHMWKNGWDERNGGNVSYLLKEEEVAPYMDIHQVIRTITPAFSVQELAGQYFIVTASGKYFKNVLADPEGNLGVLRVSADGQELEVLWGLKGGANPTSELPTHFMSHIERLKIDPNHRVVMHNHATHVLAMTFIHELHEARFTKTLWQMCTECVVVFPDGVGIIPWMMPGSNEIGRATAEKMQEYHAVIWPQHGIFGTGTTIDEAFGLIETIEKAAQVYMLVAGHDIRQRITDEQLRALALQFGVTPRPGVIEGEPN</sequence>
<dbReference type="SUPFAM" id="SSF53639">
    <property type="entry name" value="AraD/HMP-PK domain-like"/>
    <property type="match status" value="1"/>
</dbReference>
<keyword evidence="12" id="KW-1185">Reference proteome</keyword>
<dbReference type="Gene3D" id="3.40.225.10">
    <property type="entry name" value="Class II aldolase/adducin N-terminal domain"/>
    <property type="match status" value="1"/>
</dbReference>
<evidence type="ECO:0000313" key="11">
    <source>
        <dbReference type="Proteomes" id="UP000247790"/>
    </source>
</evidence>
<comment type="subcellular location">
    <subcellularLocation>
        <location evidence="6">Cytoplasm</location>
    </subcellularLocation>
</comment>
<keyword evidence="5 6" id="KW-0684">Rhamnose metabolism</keyword>
<dbReference type="GO" id="GO:0019323">
    <property type="term" value="P:pentose catabolic process"/>
    <property type="evidence" value="ECO:0007669"/>
    <property type="project" value="TreeGrafter"/>
</dbReference>
<keyword evidence="1 6" id="KW-0963">Cytoplasm</keyword>
<gene>
    <name evidence="6 10" type="primary">rhaD</name>
    <name evidence="9" type="ORF">DFQ00_13521</name>
    <name evidence="10" type="ORF">HUB98_23450</name>
</gene>
<dbReference type="EMBL" id="QJSW01000035">
    <property type="protein sequence ID" value="PYE42676.1"/>
    <property type="molecule type" value="Genomic_DNA"/>
</dbReference>
<proteinExistence type="inferred from homology"/>
<comment type="similarity">
    <text evidence="6">Belongs to the aldolase class II family. RhaD subfamily.</text>
</comment>
<comment type="function">
    <text evidence="6">Catalyzes the reversible cleavage of L-rhamnulose-1-phosphate to dihydroxyacetone phosphate (DHAP) and L-lactaldehyde.</text>
</comment>
<feature type="domain" description="Class II aldolase/adducin N-terminal" evidence="8">
    <location>
        <begin position="23"/>
        <end position="249"/>
    </location>
</feature>
<dbReference type="Proteomes" id="UP000247790">
    <property type="component" value="Unassembled WGS sequence"/>
</dbReference>
<evidence type="ECO:0000313" key="12">
    <source>
        <dbReference type="Proteomes" id="UP000509327"/>
    </source>
</evidence>
<accession>A0A2V4V1L7</accession>
<dbReference type="GO" id="GO:0008994">
    <property type="term" value="F:rhamnulose-1-phosphate aldolase activity"/>
    <property type="evidence" value="ECO:0007669"/>
    <property type="project" value="UniProtKB-UniRule"/>
</dbReference>
<evidence type="ECO:0000256" key="1">
    <source>
        <dbReference type="ARBA" id="ARBA00022490"/>
    </source>
</evidence>
<name>A0A2V4V1L7_PAEBA</name>
<feature type="binding site" evidence="6">
    <location>
        <position position="151"/>
    </location>
    <ligand>
        <name>Zn(2+)</name>
        <dbReference type="ChEBI" id="CHEBI:29105"/>
    </ligand>
</feature>
<organism evidence="9 11">
    <name type="scientific">Paenibacillus barcinonensis</name>
    <dbReference type="NCBI Taxonomy" id="198119"/>
    <lineage>
        <taxon>Bacteria</taxon>
        <taxon>Bacillati</taxon>
        <taxon>Bacillota</taxon>
        <taxon>Bacilli</taxon>
        <taxon>Bacillales</taxon>
        <taxon>Paenibacillaceae</taxon>
        <taxon>Paenibacillus</taxon>
    </lineage>
</organism>
<dbReference type="GO" id="GO:0005829">
    <property type="term" value="C:cytosol"/>
    <property type="evidence" value="ECO:0007669"/>
    <property type="project" value="TreeGrafter"/>
</dbReference>
<dbReference type="InterPro" id="IPR050197">
    <property type="entry name" value="Aldolase_class_II_sugar_metab"/>
</dbReference>
<feature type="binding site" evidence="6">
    <location>
        <position position="153"/>
    </location>
    <ligand>
        <name>Zn(2+)</name>
        <dbReference type="ChEBI" id="CHEBI:29105"/>
    </ligand>
</feature>
<feature type="active site" evidence="6">
    <location>
        <position position="128"/>
    </location>
</feature>
<reference evidence="10 12" key="2">
    <citation type="submission" date="2020-06" db="EMBL/GenBank/DDBJ databases">
        <title>Complete genome of Paenibacillus barcinonensis KACC11450.</title>
        <authorList>
            <person name="Kim M."/>
            <person name="Park Y.-J."/>
            <person name="Shin J.-H."/>
        </authorList>
    </citation>
    <scope>NUCLEOTIDE SEQUENCE [LARGE SCALE GENOMIC DNA]</scope>
    <source>
        <strain evidence="10 12">KACC11450</strain>
    </source>
</reference>
<protein>
    <recommendedName>
        <fullName evidence="6 7">Rhamnulose-1-phosphate aldolase</fullName>
        <ecNumber evidence="6 7">4.1.2.19</ecNumber>
    </recommendedName>
</protein>
<evidence type="ECO:0000259" key="8">
    <source>
        <dbReference type="SMART" id="SM01007"/>
    </source>
</evidence>
<dbReference type="EMBL" id="CP054614">
    <property type="protein sequence ID" value="QKS58883.1"/>
    <property type="molecule type" value="Genomic_DNA"/>
</dbReference>
<dbReference type="UniPathway" id="UPA00541">
    <property type="reaction ID" value="UER00603"/>
</dbReference>
<dbReference type="SMART" id="SM01007">
    <property type="entry name" value="Aldolase_II"/>
    <property type="match status" value="1"/>
</dbReference>
<dbReference type="GO" id="GO:0046872">
    <property type="term" value="F:metal ion binding"/>
    <property type="evidence" value="ECO:0007669"/>
    <property type="project" value="UniProtKB-KW"/>
</dbReference>
<dbReference type="PANTHER" id="PTHR22789:SF0">
    <property type="entry name" value="3-OXO-TETRONATE 4-PHOSPHATE DECARBOXYLASE-RELATED"/>
    <property type="match status" value="1"/>
</dbReference>
<dbReference type="HAMAP" id="MF_00770">
    <property type="entry name" value="RhaD"/>
    <property type="match status" value="1"/>
</dbReference>
<dbReference type="NCBIfam" id="NF002963">
    <property type="entry name" value="PRK03634.1"/>
    <property type="match status" value="1"/>
</dbReference>
<dbReference type="PANTHER" id="PTHR22789">
    <property type="entry name" value="FUCULOSE PHOSPHATE ALDOLASE"/>
    <property type="match status" value="1"/>
</dbReference>
<evidence type="ECO:0000256" key="5">
    <source>
        <dbReference type="ARBA" id="ARBA00023308"/>
    </source>
</evidence>
<dbReference type="GO" id="GO:0019301">
    <property type="term" value="P:rhamnose catabolic process"/>
    <property type="evidence" value="ECO:0007669"/>
    <property type="project" value="UniProtKB-UniRule"/>
</dbReference>
<evidence type="ECO:0000256" key="4">
    <source>
        <dbReference type="ARBA" id="ARBA00023239"/>
    </source>
</evidence>
<dbReference type="NCBIfam" id="TIGR02624">
    <property type="entry name" value="rhamnu_1P_ald"/>
    <property type="match status" value="1"/>
</dbReference>
<comment type="catalytic activity">
    <reaction evidence="6">
        <text>L-rhamnulose 1-phosphate = (S)-lactaldehyde + dihydroxyacetone phosphate</text>
        <dbReference type="Rhea" id="RHEA:19689"/>
        <dbReference type="ChEBI" id="CHEBI:18041"/>
        <dbReference type="ChEBI" id="CHEBI:57642"/>
        <dbReference type="ChEBI" id="CHEBI:58313"/>
        <dbReference type="EC" id="4.1.2.19"/>
    </reaction>
</comment>
<dbReference type="RefSeq" id="WP_110899590.1">
    <property type="nucleotide sequence ID" value="NZ_CP054614.1"/>
</dbReference>
<evidence type="ECO:0000256" key="7">
    <source>
        <dbReference type="NCBIfam" id="TIGR02624"/>
    </source>
</evidence>
<keyword evidence="2 6" id="KW-0479">Metal-binding</keyword>
<keyword evidence="4 6" id="KW-0456">Lyase</keyword>
<dbReference type="Proteomes" id="UP000509327">
    <property type="component" value="Chromosome"/>
</dbReference>
<dbReference type="OrthoDB" id="9784634at2"/>
<dbReference type="InterPro" id="IPR001303">
    <property type="entry name" value="Aldolase_II/adducin_N"/>
</dbReference>
<comment type="cofactor">
    <cofactor evidence="6">
        <name>Zn(2+)</name>
        <dbReference type="ChEBI" id="CHEBI:29105"/>
    </cofactor>
    <text evidence="6">Binds 1 zinc ion per subunit.</text>
</comment>
<dbReference type="EC" id="4.1.2.19" evidence="6 7"/>
<evidence type="ECO:0000256" key="2">
    <source>
        <dbReference type="ARBA" id="ARBA00022723"/>
    </source>
</evidence>
<comment type="pathway">
    <text evidence="6">Carbohydrate degradation; L-rhamnose degradation; glycerone phosphate from L-rhamnose: step 3/3.</text>
</comment>
<dbReference type="AlphaFoldDB" id="A0A2V4V1L7"/>